<dbReference type="Pfam" id="PF17921">
    <property type="entry name" value="Integrase_H2C2"/>
    <property type="match status" value="1"/>
</dbReference>
<sequence>MSLCYLWWPGSDLSKEPKTYQMLVHLFWAKALPSVAGYALRKTADNNKQDLSREAFDAIEHWNVERDTIDFVVSNKEQPNNRKGVLSSVATVFDPLGFASPLLLPGKEMNQELCKLNFDWNDKLPKELCLRWSKWRAESRRILYLERLRRVVAWLLRVIHTPVESQPQLKRNRVRIKKQSENKETVINGRLAHLKPFEDEGILRVGGRLNHSDLPYDAKHPMILPAKHPVSGLIVRHYHQLNGHVGSYQVLAEARWHFWIVNAVSTIKRVLSKCHVCRRQSAKLGEQITAPLPVV</sequence>
<organism evidence="2 3">
    <name type="scientific">Acropora cervicornis</name>
    <name type="common">Staghorn coral</name>
    <dbReference type="NCBI Taxonomy" id="6130"/>
    <lineage>
        <taxon>Eukaryota</taxon>
        <taxon>Metazoa</taxon>
        <taxon>Cnidaria</taxon>
        <taxon>Anthozoa</taxon>
        <taxon>Hexacorallia</taxon>
        <taxon>Scleractinia</taxon>
        <taxon>Astrocoeniina</taxon>
        <taxon>Acroporidae</taxon>
        <taxon>Acropora</taxon>
    </lineage>
</organism>
<reference evidence="2" key="1">
    <citation type="journal article" date="2023" name="G3 (Bethesda)">
        <title>Whole genome assembly and annotation of the endangered Caribbean coral Acropora cervicornis.</title>
        <authorList>
            <person name="Selwyn J.D."/>
            <person name="Vollmer S.V."/>
        </authorList>
    </citation>
    <scope>NUCLEOTIDE SEQUENCE</scope>
    <source>
        <strain evidence="2">K2</strain>
    </source>
</reference>
<dbReference type="PANTHER" id="PTHR47331:SF1">
    <property type="entry name" value="GAG-LIKE PROTEIN"/>
    <property type="match status" value="1"/>
</dbReference>
<gene>
    <name evidence="2" type="ORF">P5673_007657</name>
</gene>
<dbReference type="InterPro" id="IPR008042">
    <property type="entry name" value="Retrotrans_Pao"/>
</dbReference>
<protein>
    <recommendedName>
        <fullName evidence="1">Integrase zinc-binding domain-containing protein</fullName>
    </recommendedName>
</protein>
<dbReference type="AlphaFoldDB" id="A0AAD9QUI3"/>
<name>A0AAD9QUI3_ACRCE</name>
<dbReference type="PANTHER" id="PTHR47331">
    <property type="entry name" value="PHD-TYPE DOMAIN-CONTAINING PROTEIN"/>
    <property type="match status" value="1"/>
</dbReference>
<dbReference type="Pfam" id="PF05380">
    <property type="entry name" value="Peptidase_A17"/>
    <property type="match status" value="1"/>
</dbReference>
<accession>A0AAD9QUI3</accession>
<reference evidence="2" key="2">
    <citation type="journal article" date="2023" name="Science">
        <title>Genomic signatures of disease resistance in endangered staghorn corals.</title>
        <authorList>
            <person name="Vollmer S.V."/>
            <person name="Selwyn J.D."/>
            <person name="Despard B.A."/>
            <person name="Roesel C.L."/>
        </authorList>
    </citation>
    <scope>NUCLEOTIDE SEQUENCE</scope>
    <source>
        <strain evidence="2">K2</strain>
    </source>
</reference>
<comment type="caution">
    <text evidence="2">The sequence shown here is derived from an EMBL/GenBank/DDBJ whole genome shotgun (WGS) entry which is preliminary data.</text>
</comment>
<dbReference type="Gene3D" id="1.10.340.70">
    <property type="match status" value="1"/>
</dbReference>
<dbReference type="InterPro" id="IPR041588">
    <property type="entry name" value="Integrase_H2C2"/>
</dbReference>
<proteinExistence type="predicted"/>
<evidence type="ECO:0000313" key="2">
    <source>
        <dbReference type="EMBL" id="KAK2567787.1"/>
    </source>
</evidence>
<evidence type="ECO:0000313" key="3">
    <source>
        <dbReference type="Proteomes" id="UP001249851"/>
    </source>
</evidence>
<dbReference type="Proteomes" id="UP001249851">
    <property type="component" value="Unassembled WGS sequence"/>
</dbReference>
<keyword evidence="3" id="KW-1185">Reference proteome</keyword>
<dbReference type="EMBL" id="JARQWQ010000013">
    <property type="protein sequence ID" value="KAK2567787.1"/>
    <property type="molecule type" value="Genomic_DNA"/>
</dbReference>
<evidence type="ECO:0000259" key="1">
    <source>
        <dbReference type="Pfam" id="PF17921"/>
    </source>
</evidence>
<feature type="domain" description="Integrase zinc-binding" evidence="1">
    <location>
        <begin position="233"/>
        <end position="281"/>
    </location>
</feature>